<keyword evidence="1" id="KW-1133">Transmembrane helix</keyword>
<evidence type="ECO:0000313" key="3">
    <source>
        <dbReference type="EMBL" id="WXB00527.1"/>
    </source>
</evidence>
<dbReference type="InterPro" id="IPR011990">
    <property type="entry name" value="TPR-like_helical_dom_sf"/>
</dbReference>
<sequence length="323" mass="34725">MSTSSKHPLSEELAPPVNDARLAKQWGAVSARMQAPPPRRARWMLATAAGLAIVAGAALLVRTATRHDHVAMAHEELTLADGSRVTIDPGSRMRLTTVTATRIHLVLESGGIALEIPQSESRTFDVSAGNQHITAAGGGFDAHIEAKAGRDMLHVNVAQGSIEVARSDGSMPRALHAGEKWSTPIEAEPAHESPPEPLDAKELLARATEARVANHLKDALEAFDELRTHYRSDARAGLAAFELGRLRLDVLGDPAGALEALDDAIELAPAAQFREDAEARRVDALDAMADPRCVSARTAYLERYPKGVHARVIRQRQCKTTAQ</sequence>
<name>A0ABZ2KPR7_9BACT</name>
<reference evidence="3" key="1">
    <citation type="submission" date="2021-12" db="EMBL/GenBank/DDBJ databases">
        <title>Discovery of the Pendulisporaceae a myxobacterial family with distinct sporulation behavior and unique specialized metabolism.</title>
        <authorList>
            <person name="Garcia R."/>
            <person name="Popoff A."/>
            <person name="Bader C.D."/>
            <person name="Loehr J."/>
            <person name="Walesch S."/>
            <person name="Walt C."/>
            <person name="Boldt J."/>
            <person name="Bunk B."/>
            <person name="Haeckl F.J.F.P.J."/>
            <person name="Gunesch A.P."/>
            <person name="Birkelbach J."/>
            <person name="Nuebel U."/>
            <person name="Pietschmann T."/>
            <person name="Bach T."/>
            <person name="Mueller R."/>
        </authorList>
    </citation>
    <scope>NUCLEOTIDE SEQUENCE</scope>
    <source>
        <strain evidence="3">MSr11367</strain>
    </source>
</reference>
<feature type="domain" description="FecR protein" evidence="2">
    <location>
        <begin position="75"/>
        <end position="163"/>
    </location>
</feature>
<dbReference type="PANTHER" id="PTHR30273:SF2">
    <property type="entry name" value="PROTEIN FECR"/>
    <property type="match status" value="1"/>
</dbReference>
<accession>A0ABZ2KPR7</accession>
<dbReference type="PANTHER" id="PTHR30273">
    <property type="entry name" value="PERIPLASMIC SIGNAL SENSOR AND SIGMA FACTOR ACTIVATOR FECR-RELATED"/>
    <property type="match status" value="1"/>
</dbReference>
<dbReference type="Proteomes" id="UP001374803">
    <property type="component" value="Chromosome"/>
</dbReference>
<evidence type="ECO:0000256" key="1">
    <source>
        <dbReference type="SAM" id="Phobius"/>
    </source>
</evidence>
<dbReference type="Pfam" id="PF04773">
    <property type="entry name" value="FecR"/>
    <property type="match status" value="1"/>
</dbReference>
<dbReference type="InterPro" id="IPR006860">
    <property type="entry name" value="FecR"/>
</dbReference>
<protein>
    <submittedName>
        <fullName evidence="3">FecR domain-containing protein</fullName>
    </submittedName>
</protein>
<dbReference type="EMBL" id="CP089983">
    <property type="protein sequence ID" value="WXB00527.1"/>
    <property type="molecule type" value="Genomic_DNA"/>
</dbReference>
<evidence type="ECO:0000313" key="4">
    <source>
        <dbReference type="Proteomes" id="UP001374803"/>
    </source>
</evidence>
<organism evidence="3 4">
    <name type="scientific">Pendulispora rubella</name>
    <dbReference type="NCBI Taxonomy" id="2741070"/>
    <lineage>
        <taxon>Bacteria</taxon>
        <taxon>Pseudomonadati</taxon>
        <taxon>Myxococcota</taxon>
        <taxon>Myxococcia</taxon>
        <taxon>Myxococcales</taxon>
        <taxon>Sorangiineae</taxon>
        <taxon>Pendulisporaceae</taxon>
        <taxon>Pendulispora</taxon>
    </lineage>
</organism>
<keyword evidence="4" id="KW-1185">Reference proteome</keyword>
<evidence type="ECO:0000259" key="2">
    <source>
        <dbReference type="Pfam" id="PF04773"/>
    </source>
</evidence>
<dbReference type="Gene3D" id="1.25.40.10">
    <property type="entry name" value="Tetratricopeptide repeat domain"/>
    <property type="match status" value="1"/>
</dbReference>
<proteinExistence type="predicted"/>
<dbReference type="InterPro" id="IPR012373">
    <property type="entry name" value="Ferrdict_sens_TM"/>
</dbReference>
<gene>
    <name evidence="3" type="ORF">LVJ94_26840</name>
</gene>
<feature type="transmembrane region" description="Helical" evidence="1">
    <location>
        <begin position="43"/>
        <end position="61"/>
    </location>
</feature>
<dbReference type="RefSeq" id="WP_394830129.1">
    <property type="nucleotide sequence ID" value="NZ_CP089929.1"/>
</dbReference>
<dbReference type="Gene3D" id="2.60.120.1440">
    <property type="match status" value="1"/>
</dbReference>
<keyword evidence="1" id="KW-0472">Membrane</keyword>
<keyword evidence="1" id="KW-0812">Transmembrane</keyword>